<name>A0A5S4G4C4_9ACTN</name>
<keyword evidence="1" id="KW-0812">Transmembrane</keyword>
<proteinExistence type="predicted"/>
<keyword evidence="1" id="KW-1133">Transmembrane helix</keyword>
<evidence type="ECO:0000256" key="1">
    <source>
        <dbReference type="SAM" id="Phobius"/>
    </source>
</evidence>
<organism evidence="2 3">
    <name type="scientific">Nonomuraea turkmeniaca</name>
    <dbReference type="NCBI Taxonomy" id="103838"/>
    <lineage>
        <taxon>Bacteria</taxon>
        <taxon>Bacillati</taxon>
        <taxon>Actinomycetota</taxon>
        <taxon>Actinomycetes</taxon>
        <taxon>Streptosporangiales</taxon>
        <taxon>Streptosporangiaceae</taxon>
        <taxon>Nonomuraea</taxon>
    </lineage>
</organism>
<evidence type="ECO:0000313" key="3">
    <source>
        <dbReference type="Proteomes" id="UP000309128"/>
    </source>
</evidence>
<dbReference type="EMBL" id="VCKY01000052">
    <property type="protein sequence ID" value="TMR20810.1"/>
    <property type="molecule type" value="Genomic_DNA"/>
</dbReference>
<gene>
    <name evidence="2" type="ORF">ETD86_17615</name>
</gene>
<reference evidence="2 3" key="1">
    <citation type="submission" date="2019-05" db="EMBL/GenBank/DDBJ databases">
        <title>Draft genome sequence of Nonomuraea turkmeniaca DSM 43926.</title>
        <authorList>
            <person name="Saricaoglu S."/>
            <person name="Isik K."/>
        </authorList>
    </citation>
    <scope>NUCLEOTIDE SEQUENCE [LARGE SCALE GENOMIC DNA]</scope>
    <source>
        <strain evidence="2 3">DSM 43926</strain>
    </source>
</reference>
<protein>
    <submittedName>
        <fullName evidence="2">Uncharacterized protein</fullName>
    </submittedName>
</protein>
<sequence>MADERDPADSDVGMPRWVKVTGIIAAVLVLLFVVLLLKGEHGPGRHSAATSAVAKLVTS</sequence>
<accession>A0A5S4G4C4</accession>
<keyword evidence="1" id="KW-0472">Membrane</keyword>
<dbReference type="Proteomes" id="UP000309128">
    <property type="component" value="Unassembled WGS sequence"/>
</dbReference>
<feature type="transmembrane region" description="Helical" evidence="1">
    <location>
        <begin position="20"/>
        <end position="37"/>
    </location>
</feature>
<dbReference type="AlphaFoldDB" id="A0A5S4G4C4"/>
<dbReference type="RefSeq" id="WP_138667233.1">
    <property type="nucleotide sequence ID" value="NZ_VCKY01000052.1"/>
</dbReference>
<comment type="caution">
    <text evidence="2">The sequence shown here is derived from an EMBL/GenBank/DDBJ whole genome shotgun (WGS) entry which is preliminary data.</text>
</comment>
<evidence type="ECO:0000313" key="2">
    <source>
        <dbReference type="EMBL" id="TMR20810.1"/>
    </source>
</evidence>
<keyword evidence="3" id="KW-1185">Reference proteome</keyword>